<accession>A0A0C3S918</accession>
<dbReference type="PANTHER" id="PTHR35179">
    <property type="entry name" value="PROTEIN CBG02620"/>
    <property type="match status" value="1"/>
</dbReference>
<feature type="region of interest" description="Disordered" evidence="1">
    <location>
        <begin position="25"/>
        <end position="63"/>
    </location>
</feature>
<name>A0A0C3S918_PHLG1</name>
<organism evidence="2 3">
    <name type="scientific">Phlebiopsis gigantea (strain 11061_1 CR5-6)</name>
    <name type="common">White-rot fungus</name>
    <name type="synonym">Peniophora gigantea</name>
    <dbReference type="NCBI Taxonomy" id="745531"/>
    <lineage>
        <taxon>Eukaryota</taxon>
        <taxon>Fungi</taxon>
        <taxon>Dikarya</taxon>
        <taxon>Basidiomycota</taxon>
        <taxon>Agaricomycotina</taxon>
        <taxon>Agaricomycetes</taxon>
        <taxon>Polyporales</taxon>
        <taxon>Phanerochaetaceae</taxon>
        <taxon>Phlebiopsis</taxon>
    </lineage>
</organism>
<evidence type="ECO:0000256" key="1">
    <source>
        <dbReference type="SAM" id="MobiDB-lite"/>
    </source>
</evidence>
<dbReference type="Proteomes" id="UP000053257">
    <property type="component" value="Unassembled WGS sequence"/>
</dbReference>
<proteinExistence type="predicted"/>
<dbReference type="AlphaFoldDB" id="A0A0C3S918"/>
<dbReference type="PANTHER" id="PTHR35179:SF2">
    <property type="entry name" value="START DOMAIN-CONTAINING PROTEIN"/>
    <property type="match status" value="1"/>
</dbReference>
<sequence>MRSAAVHSTAPNFATRRNRYMSMPAEHGELPQHGGNHSPDESQSCGVDIGDGSGGERRRKRRDILDGLLPDVLQIMEKPQTAESDANVTIAGVQSLASYNWTTREVPTIIVPGSPRIWSNPSFPLTVLGESGEAFIDQNSHRLPDYPMLPIFEAVDTLTADGSRTPPAWASIDIITDRNNLLKLAGWADSSCSSSRSKKDFRIDFELVGPQTVLLQRWEERPCVWAEGAFGDAFEKAAAHPAPGCEDSTLAGSSRVISYDYSGLRIMVRFDVDACMLPDAMSSTNVTSSTLPSPRPPKFTNGPAVIHAGHEVPQVSLIKIKTRAQGKTGGFPGSAEYLQLLLGQTPTLYVGIHQNGTFKSVKERALESPEFAYSAQKVQPGLKKLRRLLEDIRTVAVQRGKEARLSLVCRKGVLQVMIRSGGESLLPGDILQRFVV</sequence>
<dbReference type="OrthoDB" id="420564at2759"/>
<evidence type="ECO:0000313" key="2">
    <source>
        <dbReference type="EMBL" id="KIP07922.1"/>
    </source>
</evidence>
<dbReference type="HOGENOM" id="CLU_030046_0_1_1"/>
<gene>
    <name evidence="2" type="ORF">PHLGIDRAFT_105079</name>
</gene>
<reference evidence="2 3" key="1">
    <citation type="journal article" date="2014" name="PLoS Genet.">
        <title>Analysis of the Phlebiopsis gigantea genome, transcriptome and secretome provides insight into its pioneer colonization strategies of wood.</title>
        <authorList>
            <person name="Hori C."/>
            <person name="Ishida T."/>
            <person name="Igarashi K."/>
            <person name="Samejima M."/>
            <person name="Suzuki H."/>
            <person name="Master E."/>
            <person name="Ferreira P."/>
            <person name="Ruiz-Duenas F.J."/>
            <person name="Held B."/>
            <person name="Canessa P."/>
            <person name="Larrondo L.F."/>
            <person name="Schmoll M."/>
            <person name="Druzhinina I.S."/>
            <person name="Kubicek C.P."/>
            <person name="Gaskell J.A."/>
            <person name="Kersten P."/>
            <person name="St John F."/>
            <person name="Glasner J."/>
            <person name="Sabat G."/>
            <person name="Splinter BonDurant S."/>
            <person name="Syed K."/>
            <person name="Yadav J."/>
            <person name="Mgbeahuruike A.C."/>
            <person name="Kovalchuk A."/>
            <person name="Asiegbu F.O."/>
            <person name="Lackner G."/>
            <person name="Hoffmeister D."/>
            <person name="Rencoret J."/>
            <person name="Gutierrez A."/>
            <person name="Sun H."/>
            <person name="Lindquist E."/>
            <person name="Barry K."/>
            <person name="Riley R."/>
            <person name="Grigoriev I.V."/>
            <person name="Henrissat B."/>
            <person name="Kues U."/>
            <person name="Berka R.M."/>
            <person name="Martinez A.T."/>
            <person name="Covert S.F."/>
            <person name="Blanchette R.A."/>
            <person name="Cullen D."/>
        </authorList>
    </citation>
    <scope>NUCLEOTIDE SEQUENCE [LARGE SCALE GENOMIC DNA]</scope>
    <source>
        <strain evidence="2 3">11061_1 CR5-6</strain>
    </source>
</reference>
<evidence type="ECO:0000313" key="3">
    <source>
        <dbReference type="Proteomes" id="UP000053257"/>
    </source>
</evidence>
<keyword evidence="3" id="KW-1185">Reference proteome</keyword>
<dbReference type="EMBL" id="KN840488">
    <property type="protein sequence ID" value="KIP07922.1"/>
    <property type="molecule type" value="Genomic_DNA"/>
</dbReference>
<protein>
    <submittedName>
        <fullName evidence="2">Uncharacterized protein</fullName>
    </submittedName>
</protein>
<dbReference type="STRING" id="745531.A0A0C3S918"/>